<protein>
    <recommendedName>
        <fullName evidence="3">histidine kinase</fullName>
        <ecNumber evidence="3">2.7.13.3</ecNumber>
    </recommendedName>
</protein>
<comment type="subcellular location">
    <subcellularLocation>
        <location evidence="2">Membrane</location>
    </subcellularLocation>
</comment>
<comment type="catalytic activity">
    <reaction evidence="1">
        <text>ATP + protein L-histidine = ADP + protein N-phospho-L-histidine.</text>
        <dbReference type="EC" id="2.7.13.3"/>
    </reaction>
</comment>
<evidence type="ECO:0000256" key="3">
    <source>
        <dbReference type="ARBA" id="ARBA00012438"/>
    </source>
</evidence>
<dbReference type="PROSITE" id="PS50109">
    <property type="entry name" value="HIS_KIN"/>
    <property type="match status" value="1"/>
</dbReference>
<evidence type="ECO:0000259" key="9">
    <source>
        <dbReference type="PROSITE" id="PS50109"/>
    </source>
</evidence>
<dbReference type="GO" id="GO:0016036">
    <property type="term" value="P:cellular response to phosphate starvation"/>
    <property type="evidence" value="ECO:0007669"/>
    <property type="project" value="TreeGrafter"/>
</dbReference>
<keyword evidence="8" id="KW-1133">Transmembrane helix</keyword>
<dbReference type="RefSeq" id="WP_135254797.1">
    <property type="nucleotide sequence ID" value="NZ_CP038865.1"/>
</dbReference>
<evidence type="ECO:0000256" key="7">
    <source>
        <dbReference type="ARBA" id="ARBA00023012"/>
    </source>
</evidence>
<dbReference type="EC" id="2.7.13.3" evidence="3"/>
<dbReference type="EMBL" id="CP038865">
    <property type="protein sequence ID" value="QCA28601.1"/>
    <property type="molecule type" value="Genomic_DNA"/>
</dbReference>
<dbReference type="InterPro" id="IPR036890">
    <property type="entry name" value="HATPase_C_sf"/>
</dbReference>
<dbReference type="InterPro" id="IPR005467">
    <property type="entry name" value="His_kinase_dom"/>
</dbReference>
<sequence>MKKTTTQSRLLVLLGLIVMLTCLIIGIFSHYMSQRDISKQTYYLSEEISTLVSYYELEQEDNWQVSTFQDIRKKHPRLISNHLIFLDALGDSIERTGESLNRSSSLIIKSGNNLASSVEEDRLLVSQAVVNQNGRIGIIQLEQSLHEYPYSLGPVTVIVKGLIVCLSVMLAGLIVYYYRRNNQPVKYALSVVEEALEHPEKQQELIVTQNEWSLLYEKLNHLMKNNQQLYFRQLRAEERLDYILNSLEMGIITINLADKTKFLNEMATTFYYRPNGLKEAINQLQERLEQSHKTYLTEEITLTLPSYKVFKAVAKVNQLNPQLASAKEIVIVLYDVTPIKTIERAHGALIRNVAHELKTPITSIVGFAETLLEEQLPLETQQAFVEIIDKEGKRLNTLVNKILELLKTEHQTPEEQLVWEEIDQLITSEIAVYEPLLKKKKILVQHDYQVSTQIKLPEQYVQPIIKNLLENAIHYSPINSTVVISMKETKEELVLTVIDEGIGIAEEEQDRIFEKFYRVGQSRDRRKGGTGLGLSIVKNCVEQLDGKIHVQSQVDKGTSFVVFIPKNHLLSRHSRL</sequence>
<evidence type="ECO:0000313" key="13">
    <source>
        <dbReference type="Proteomes" id="UP000297725"/>
    </source>
</evidence>
<evidence type="ECO:0000256" key="5">
    <source>
        <dbReference type="ARBA" id="ARBA00022679"/>
    </source>
</evidence>
<feature type="transmembrane region" description="Helical" evidence="8">
    <location>
        <begin position="157"/>
        <end position="178"/>
    </location>
</feature>
<evidence type="ECO:0000256" key="4">
    <source>
        <dbReference type="ARBA" id="ARBA00022553"/>
    </source>
</evidence>
<evidence type="ECO:0000256" key="6">
    <source>
        <dbReference type="ARBA" id="ARBA00022777"/>
    </source>
</evidence>
<dbReference type="CDD" id="cd00082">
    <property type="entry name" value="HisKA"/>
    <property type="match status" value="1"/>
</dbReference>
<feature type="transmembrane region" description="Helical" evidence="8">
    <location>
        <begin position="12"/>
        <end position="32"/>
    </location>
</feature>
<keyword evidence="8" id="KW-0812">Transmembrane</keyword>
<dbReference type="CDD" id="cd00075">
    <property type="entry name" value="HATPase"/>
    <property type="match status" value="1"/>
</dbReference>
<evidence type="ECO:0000256" key="8">
    <source>
        <dbReference type="SAM" id="Phobius"/>
    </source>
</evidence>
<reference evidence="11 13" key="1">
    <citation type="submission" date="2019-03" db="EMBL/GenBank/DDBJ databases">
        <title>Vagococcus sp. was isolated fron gut of Carduelis flavirostris.</title>
        <authorList>
            <person name="Ge Y."/>
        </authorList>
    </citation>
    <scope>NUCLEOTIDE SEQUENCE [LARGE SCALE GENOMIC DNA]</scope>
    <source>
        <strain evidence="11 13">CF-210</strain>
    </source>
</reference>
<dbReference type="PRINTS" id="PR00344">
    <property type="entry name" value="BCTRLSENSOR"/>
</dbReference>
<dbReference type="Proteomes" id="UP000296883">
    <property type="component" value="Chromosome"/>
</dbReference>
<dbReference type="InterPro" id="IPR004358">
    <property type="entry name" value="Sig_transdc_His_kin-like_C"/>
</dbReference>
<dbReference type="InterPro" id="IPR003661">
    <property type="entry name" value="HisK_dim/P_dom"/>
</dbReference>
<keyword evidence="5" id="KW-0808">Transferase</keyword>
<dbReference type="EMBL" id="SRHU01000024">
    <property type="protein sequence ID" value="TFZ40591.1"/>
    <property type="molecule type" value="Genomic_DNA"/>
</dbReference>
<dbReference type="SMART" id="SM00387">
    <property type="entry name" value="HATPase_c"/>
    <property type="match status" value="1"/>
</dbReference>
<dbReference type="Gene3D" id="1.10.287.130">
    <property type="match status" value="1"/>
</dbReference>
<evidence type="ECO:0000313" key="10">
    <source>
        <dbReference type="EMBL" id="QCA28601.1"/>
    </source>
</evidence>
<dbReference type="SUPFAM" id="SSF55874">
    <property type="entry name" value="ATPase domain of HSP90 chaperone/DNA topoisomerase II/histidine kinase"/>
    <property type="match status" value="1"/>
</dbReference>
<keyword evidence="12" id="KW-1185">Reference proteome</keyword>
<name>A0AAJ5JM58_9ENTE</name>
<dbReference type="GO" id="GO:0004721">
    <property type="term" value="F:phosphoprotein phosphatase activity"/>
    <property type="evidence" value="ECO:0007669"/>
    <property type="project" value="TreeGrafter"/>
</dbReference>
<dbReference type="GO" id="GO:0000155">
    <property type="term" value="F:phosphorelay sensor kinase activity"/>
    <property type="evidence" value="ECO:0007669"/>
    <property type="project" value="InterPro"/>
</dbReference>
<dbReference type="InterPro" id="IPR036097">
    <property type="entry name" value="HisK_dim/P_sf"/>
</dbReference>
<dbReference type="AlphaFoldDB" id="A0AAJ5JM58"/>
<keyword evidence="8" id="KW-0472">Membrane</keyword>
<dbReference type="Pfam" id="PF02518">
    <property type="entry name" value="HATPase_c"/>
    <property type="match status" value="1"/>
</dbReference>
<dbReference type="PANTHER" id="PTHR45453:SF1">
    <property type="entry name" value="PHOSPHATE REGULON SENSOR PROTEIN PHOR"/>
    <property type="match status" value="1"/>
</dbReference>
<evidence type="ECO:0000256" key="1">
    <source>
        <dbReference type="ARBA" id="ARBA00000085"/>
    </source>
</evidence>
<reference evidence="10 12" key="2">
    <citation type="journal article" date="2020" name="Int. J. Syst. Evol. Microbiol.">
        <title>Vagococcus xieshaowenii sp. nov., isolated from snow finch (Montifringilla taczanowskii) cloacal content.</title>
        <authorList>
            <person name="Ge Y."/>
            <person name="Yang J."/>
            <person name="Lai X.H."/>
            <person name="Zhang G."/>
            <person name="Jin D."/>
            <person name="Lu S."/>
            <person name="Wang B."/>
            <person name="Huang Y."/>
            <person name="Huang Y."/>
            <person name="Ren Z."/>
            <person name="Zhang X."/>
            <person name="Xu J."/>
        </authorList>
    </citation>
    <scope>NUCLEOTIDE SEQUENCE [LARGE SCALE GENOMIC DNA]</scope>
    <source>
        <strain evidence="12">personal::cf-49</strain>
        <strain evidence="10">Personal::cf-49</strain>
    </source>
</reference>
<dbReference type="Gene3D" id="3.30.565.10">
    <property type="entry name" value="Histidine kinase-like ATPase, C-terminal domain"/>
    <property type="match status" value="1"/>
</dbReference>
<keyword evidence="7" id="KW-0902">Two-component regulatory system</keyword>
<evidence type="ECO:0000313" key="12">
    <source>
        <dbReference type="Proteomes" id="UP000296883"/>
    </source>
</evidence>
<dbReference type="Pfam" id="PF00512">
    <property type="entry name" value="HisKA"/>
    <property type="match status" value="1"/>
</dbReference>
<dbReference type="SUPFAM" id="SSF47384">
    <property type="entry name" value="Homodimeric domain of signal transducing histidine kinase"/>
    <property type="match status" value="1"/>
</dbReference>
<dbReference type="PANTHER" id="PTHR45453">
    <property type="entry name" value="PHOSPHATE REGULON SENSOR PROTEIN PHOR"/>
    <property type="match status" value="1"/>
</dbReference>
<dbReference type="SMART" id="SM00388">
    <property type="entry name" value="HisKA"/>
    <property type="match status" value="1"/>
</dbReference>
<dbReference type="InterPro" id="IPR003594">
    <property type="entry name" value="HATPase_dom"/>
</dbReference>
<evidence type="ECO:0000256" key="2">
    <source>
        <dbReference type="ARBA" id="ARBA00004370"/>
    </source>
</evidence>
<evidence type="ECO:0000313" key="11">
    <source>
        <dbReference type="EMBL" id="TFZ40591.1"/>
    </source>
</evidence>
<dbReference type="FunFam" id="3.30.565.10:FF:000006">
    <property type="entry name" value="Sensor histidine kinase WalK"/>
    <property type="match status" value="1"/>
</dbReference>
<dbReference type="Proteomes" id="UP000297725">
    <property type="component" value="Unassembled WGS sequence"/>
</dbReference>
<dbReference type="InterPro" id="IPR050351">
    <property type="entry name" value="BphY/WalK/GraS-like"/>
</dbReference>
<dbReference type="GO" id="GO:0005886">
    <property type="term" value="C:plasma membrane"/>
    <property type="evidence" value="ECO:0007669"/>
    <property type="project" value="TreeGrafter"/>
</dbReference>
<keyword evidence="4" id="KW-0597">Phosphoprotein</keyword>
<organism evidence="11 13">
    <name type="scientific">Vagococcus xieshaowenii</name>
    <dbReference type="NCBI Taxonomy" id="2562451"/>
    <lineage>
        <taxon>Bacteria</taxon>
        <taxon>Bacillati</taxon>
        <taxon>Bacillota</taxon>
        <taxon>Bacilli</taxon>
        <taxon>Lactobacillales</taxon>
        <taxon>Enterococcaceae</taxon>
        <taxon>Vagococcus</taxon>
    </lineage>
</organism>
<keyword evidence="6 11" id="KW-0418">Kinase</keyword>
<accession>A0AAJ5JM58</accession>
<gene>
    <name evidence="11" type="ORF">E4031_07325</name>
    <name evidence="10" type="ORF">E4Z98_04450</name>
</gene>
<proteinExistence type="predicted"/>
<feature type="domain" description="Histidine kinase" evidence="9">
    <location>
        <begin position="352"/>
        <end position="568"/>
    </location>
</feature>